<name>A0AA35U0J7_GEOBA</name>
<keyword evidence="2" id="KW-0378">Hydrolase</keyword>
<dbReference type="Pfam" id="PF22590">
    <property type="entry name" value="Cas3-like_C_2"/>
    <property type="match status" value="1"/>
</dbReference>
<dbReference type="InterPro" id="IPR054712">
    <property type="entry name" value="Cas3-like_dom"/>
</dbReference>
<dbReference type="GO" id="GO:0005524">
    <property type="term" value="F:ATP binding"/>
    <property type="evidence" value="ECO:0007669"/>
    <property type="project" value="UniProtKB-KW"/>
</dbReference>
<comment type="caution">
    <text evidence="7">The sequence shown here is derived from an EMBL/GenBank/DDBJ whole genome shotgun (WGS) entry which is preliminary data.</text>
</comment>
<evidence type="ECO:0000256" key="1">
    <source>
        <dbReference type="ARBA" id="ARBA00022741"/>
    </source>
</evidence>
<dbReference type="GO" id="GO:0004519">
    <property type="term" value="F:endonuclease activity"/>
    <property type="evidence" value="ECO:0007669"/>
    <property type="project" value="UniProtKB-KW"/>
</dbReference>
<keyword evidence="7" id="KW-0540">Nuclease</keyword>
<feature type="domain" description="CRISPR-associated nuclease/helicase Cas3" evidence="6">
    <location>
        <begin position="18"/>
        <end position="133"/>
    </location>
</feature>
<dbReference type="Proteomes" id="UP001174909">
    <property type="component" value="Unassembled WGS sequence"/>
</dbReference>
<dbReference type="SUPFAM" id="SSF52540">
    <property type="entry name" value="P-loop containing nucleoside triphosphate hydrolases"/>
    <property type="match status" value="1"/>
</dbReference>
<keyword evidence="3" id="KW-0347">Helicase</keyword>
<evidence type="ECO:0000256" key="5">
    <source>
        <dbReference type="ARBA" id="ARBA00023118"/>
    </source>
</evidence>
<dbReference type="GO" id="GO:0051607">
    <property type="term" value="P:defense response to virus"/>
    <property type="evidence" value="ECO:0007669"/>
    <property type="project" value="UniProtKB-KW"/>
</dbReference>
<keyword evidence="5" id="KW-0051">Antiviral defense</keyword>
<evidence type="ECO:0000313" key="8">
    <source>
        <dbReference type="Proteomes" id="UP001174909"/>
    </source>
</evidence>
<reference evidence="7" key="1">
    <citation type="submission" date="2023-03" db="EMBL/GenBank/DDBJ databases">
        <authorList>
            <person name="Steffen K."/>
            <person name="Cardenas P."/>
        </authorList>
    </citation>
    <scope>NUCLEOTIDE SEQUENCE</scope>
</reference>
<dbReference type="GO" id="GO:0016787">
    <property type="term" value="F:hydrolase activity"/>
    <property type="evidence" value="ECO:0007669"/>
    <property type="project" value="UniProtKB-KW"/>
</dbReference>
<dbReference type="Gene3D" id="3.40.50.300">
    <property type="entry name" value="P-loop containing nucleotide triphosphate hydrolases"/>
    <property type="match status" value="1"/>
</dbReference>
<evidence type="ECO:0000259" key="6">
    <source>
        <dbReference type="Pfam" id="PF22590"/>
    </source>
</evidence>
<evidence type="ECO:0000313" key="7">
    <source>
        <dbReference type="EMBL" id="CAI8057915.1"/>
    </source>
</evidence>
<evidence type="ECO:0000256" key="3">
    <source>
        <dbReference type="ARBA" id="ARBA00022806"/>
    </source>
</evidence>
<gene>
    <name evidence="7" type="ORF">GBAR_LOCUS31518</name>
</gene>
<dbReference type="EMBL" id="CASHTH010004481">
    <property type="protein sequence ID" value="CAI8057915.1"/>
    <property type="molecule type" value="Genomic_DNA"/>
</dbReference>
<keyword evidence="7" id="KW-0255">Endonuclease</keyword>
<protein>
    <submittedName>
        <fullName evidence="7">CRISPR-associated endonuclease/helicase Cas3</fullName>
    </submittedName>
</protein>
<dbReference type="AlphaFoldDB" id="A0AA35U0J7"/>
<proteinExistence type="predicted"/>
<evidence type="ECO:0000256" key="2">
    <source>
        <dbReference type="ARBA" id="ARBA00022801"/>
    </source>
</evidence>
<evidence type="ECO:0000256" key="4">
    <source>
        <dbReference type="ARBA" id="ARBA00022840"/>
    </source>
</evidence>
<organism evidence="7 8">
    <name type="scientific">Geodia barretti</name>
    <name type="common">Barrett's horny sponge</name>
    <dbReference type="NCBI Taxonomy" id="519541"/>
    <lineage>
        <taxon>Eukaryota</taxon>
        <taxon>Metazoa</taxon>
        <taxon>Porifera</taxon>
        <taxon>Demospongiae</taxon>
        <taxon>Heteroscleromorpha</taxon>
        <taxon>Tetractinellida</taxon>
        <taxon>Astrophorina</taxon>
        <taxon>Geodiidae</taxon>
        <taxon>Geodia</taxon>
    </lineage>
</organism>
<sequence length="344" mass="38184">MHDFEDTARRALTAARAGAKVLVVRNTVDHAVKTQQALEERAEAGDAGLLFDVEGIPTLQTLHHGRFAACDRALLDKRIENLLGKERQPGGRVVVGTQTLEQSLDIDADLLITDLSPVDVLLQRIGRLHRHKNNNPNRPRDYAKPTCVVLTPPDGLAPLLKSGQNPNGLGPHGGVYGSLSILEATRRLIDEHPEWRIPEMNRLLVERATHPEALNAITEEMGEDWKEHAIKTEGGEIADKQHARGHTVKRDKSFFHDNRDVLFVSDEEKIRTRLGDDRIDIALDPPQPSPFDALNSIDKLAVSVRWLPDGDAPESVTPSPTDGGFTFAIGDRRFVYDRLGLRRA</sequence>
<keyword evidence="8" id="KW-1185">Reference proteome</keyword>
<dbReference type="GO" id="GO:0004386">
    <property type="term" value="F:helicase activity"/>
    <property type="evidence" value="ECO:0007669"/>
    <property type="project" value="UniProtKB-KW"/>
</dbReference>
<keyword evidence="1" id="KW-0547">Nucleotide-binding</keyword>
<keyword evidence="4" id="KW-0067">ATP-binding</keyword>
<accession>A0AA35U0J7</accession>
<dbReference type="InterPro" id="IPR027417">
    <property type="entry name" value="P-loop_NTPase"/>
</dbReference>